<dbReference type="PANTHER" id="PTHR47894">
    <property type="entry name" value="HTH-TYPE TRANSCRIPTIONAL REGULATOR GADX"/>
    <property type="match status" value="1"/>
</dbReference>
<keyword evidence="2" id="KW-0238">DNA-binding</keyword>
<dbReference type="Pfam" id="PF12625">
    <property type="entry name" value="Arabinose_bd"/>
    <property type="match status" value="1"/>
</dbReference>
<dbReference type="Gene3D" id="1.10.10.60">
    <property type="entry name" value="Homeodomain-like"/>
    <property type="match status" value="1"/>
</dbReference>
<dbReference type="AlphaFoldDB" id="K8WJG1"/>
<dbReference type="SMART" id="SM00342">
    <property type="entry name" value="HTH_ARAC"/>
    <property type="match status" value="1"/>
</dbReference>
<sequence length="338" mass="38419">MKQRLNDRIKVPAALWIGLEKQGIDLSTLLRQAQLPLAVFSRQGEINTRQYFSLWQAICDLADDVAIGIKLVKSLPTEKLPPSLLDAYHARDYRDALQRMARYKRLCVPEHLQITEDGDICRVEFNWLHTEQPEPPALVDASMATLLEIGRLGTATPINARLVELVQAKMDVSAHQAYFGCPVRLGAQRNCLHLERTSLGLSFKSYNAELLDLLTPALDQQLAEYHSKLSFIETVSWLLKRLLSAGRPEIPAVALELGVSERTLQRRLTEEGTNFQSLLAAVRRSRAYELLADPSLDLMEVALLLGYEDQSSFFRAFKLWENRTPSNWRAMQQMTKMM</sequence>
<dbReference type="InterPro" id="IPR009057">
    <property type="entry name" value="Homeodomain-like_sf"/>
</dbReference>
<evidence type="ECO:0000256" key="1">
    <source>
        <dbReference type="ARBA" id="ARBA00023015"/>
    </source>
</evidence>
<dbReference type="PATRIC" id="fig|1141662.3.peg.2414"/>
<evidence type="ECO:0000256" key="2">
    <source>
        <dbReference type="ARBA" id="ARBA00023125"/>
    </source>
</evidence>
<evidence type="ECO:0000313" key="6">
    <source>
        <dbReference type="Proteomes" id="UP000009336"/>
    </source>
</evidence>
<keyword evidence="3" id="KW-0804">Transcription</keyword>
<keyword evidence="6" id="KW-1185">Reference proteome</keyword>
<dbReference type="SUPFAM" id="SSF46689">
    <property type="entry name" value="Homeodomain-like"/>
    <property type="match status" value="1"/>
</dbReference>
<protein>
    <submittedName>
        <fullName evidence="5">Transcriptional regulator</fullName>
    </submittedName>
</protein>
<dbReference type="InterPro" id="IPR032687">
    <property type="entry name" value="AraC-type_N"/>
</dbReference>
<dbReference type="PANTHER" id="PTHR47894:SF1">
    <property type="entry name" value="HTH-TYPE TRANSCRIPTIONAL REGULATOR VQSM"/>
    <property type="match status" value="1"/>
</dbReference>
<dbReference type="InterPro" id="IPR018060">
    <property type="entry name" value="HTH_AraC"/>
</dbReference>
<dbReference type="eggNOG" id="COG2207">
    <property type="taxonomic scope" value="Bacteria"/>
</dbReference>
<keyword evidence="1" id="KW-0805">Transcription regulation</keyword>
<evidence type="ECO:0000259" key="4">
    <source>
        <dbReference type="PROSITE" id="PS01124"/>
    </source>
</evidence>
<feature type="domain" description="HTH araC/xylS-type" evidence="4">
    <location>
        <begin position="233"/>
        <end position="331"/>
    </location>
</feature>
<dbReference type="HOGENOM" id="CLU_047522_1_1_6"/>
<gene>
    <name evidence="5" type="ORF">OOA_11908</name>
</gene>
<reference evidence="5 6" key="1">
    <citation type="journal article" date="2012" name="BMC Genomics">
        <title>Comparative genomics of bacteria in the genus Providencia isolated from wild Drosophila melanogaster.</title>
        <authorList>
            <person name="Galac M.R."/>
            <person name="Lazzaro B.P."/>
        </authorList>
    </citation>
    <scope>NUCLEOTIDE SEQUENCE [LARGE SCALE GENOMIC DNA]</scope>
    <source>
        <strain evidence="5 6">DSM 19968</strain>
    </source>
</reference>
<dbReference type="STRING" id="1141662.OOA_11908"/>
<evidence type="ECO:0000256" key="3">
    <source>
        <dbReference type="ARBA" id="ARBA00023163"/>
    </source>
</evidence>
<proteinExistence type="predicted"/>
<dbReference type="RefSeq" id="WP_008912378.1">
    <property type="nucleotide sequence ID" value="NZ_KB233223.1"/>
</dbReference>
<dbReference type="EMBL" id="AKKL01000032">
    <property type="protein sequence ID" value="EKT60738.1"/>
    <property type="molecule type" value="Genomic_DNA"/>
</dbReference>
<comment type="caution">
    <text evidence="5">The sequence shown here is derived from an EMBL/GenBank/DDBJ whole genome shotgun (WGS) entry which is preliminary data.</text>
</comment>
<dbReference type="OrthoDB" id="9809338at2"/>
<organism evidence="5 6">
    <name type="scientific">Providencia burhodogranariea DSM 19968</name>
    <dbReference type="NCBI Taxonomy" id="1141662"/>
    <lineage>
        <taxon>Bacteria</taxon>
        <taxon>Pseudomonadati</taxon>
        <taxon>Pseudomonadota</taxon>
        <taxon>Gammaproteobacteria</taxon>
        <taxon>Enterobacterales</taxon>
        <taxon>Morganellaceae</taxon>
        <taxon>Providencia</taxon>
    </lineage>
</organism>
<dbReference type="GO" id="GO:0000976">
    <property type="term" value="F:transcription cis-regulatory region binding"/>
    <property type="evidence" value="ECO:0007669"/>
    <property type="project" value="TreeGrafter"/>
</dbReference>
<evidence type="ECO:0000313" key="5">
    <source>
        <dbReference type="EMBL" id="EKT60738.1"/>
    </source>
</evidence>
<dbReference type="PROSITE" id="PS01124">
    <property type="entry name" value="HTH_ARAC_FAMILY_2"/>
    <property type="match status" value="1"/>
</dbReference>
<accession>K8WJG1</accession>
<dbReference type="GO" id="GO:0003700">
    <property type="term" value="F:DNA-binding transcription factor activity"/>
    <property type="evidence" value="ECO:0007669"/>
    <property type="project" value="InterPro"/>
</dbReference>
<dbReference type="Proteomes" id="UP000009336">
    <property type="component" value="Unassembled WGS sequence"/>
</dbReference>
<dbReference type="Pfam" id="PF12833">
    <property type="entry name" value="HTH_18"/>
    <property type="match status" value="1"/>
</dbReference>
<name>K8WJG1_9GAMM</name>
<dbReference type="GO" id="GO:0005829">
    <property type="term" value="C:cytosol"/>
    <property type="evidence" value="ECO:0007669"/>
    <property type="project" value="TreeGrafter"/>
</dbReference>